<proteinExistence type="inferred from homology"/>
<comment type="subcellular location">
    <subcellularLocation>
        <location evidence="7">Cytoplasm</location>
    </subcellularLocation>
</comment>
<gene>
    <name evidence="7" type="primary">clpP</name>
    <name evidence="10" type="ordered locus">Turpa_1936</name>
</gene>
<dbReference type="GO" id="GO:0005737">
    <property type="term" value="C:cytoplasm"/>
    <property type="evidence" value="ECO:0007669"/>
    <property type="project" value="UniProtKB-SubCell"/>
</dbReference>
<dbReference type="RefSeq" id="WP_014803090.1">
    <property type="nucleotide sequence ID" value="NC_018020.1"/>
</dbReference>
<reference evidence="10 11" key="1">
    <citation type="submission" date="2012-06" db="EMBL/GenBank/DDBJ databases">
        <title>The complete chromosome of genome of Turneriella parva DSM 21527.</title>
        <authorList>
            <consortium name="US DOE Joint Genome Institute (JGI-PGF)"/>
            <person name="Lucas S."/>
            <person name="Han J."/>
            <person name="Lapidus A."/>
            <person name="Bruce D."/>
            <person name="Goodwin L."/>
            <person name="Pitluck S."/>
            <person name="Peters L."/>
            <person name="Kyrpides N."/>
            <person name="Mavromatis K."/>
            <person name="Ivanova N."/>
            <person name="Mikhailova N."/>
            <person name="Chertkov O."/>
            <person name="Detter J.C."/>
            <person name="Tapia R."/>
            <person name="Han C."/>
            <person name="Land M."/>
            <person name="Hauser L."/>
            <person name="Markowitz V."/>
            <person name="Cheng J.-F."/>
            <person name="Hugenholtz P."/>
            <person name="Woyke T."/>
            <person name="Wu D."/>
            <person name="Gronow S."/>
            <person name="Wellnitz S."/>
            <person name="Brambilla E."/>
            <person name="Klenk H.-P."/>
            <person name="Eisen J.A."/>
        </authorList>
    </citation>
    <scope>NUCLEOTIDE SEQUENCE [LARGE SCALE GENOMIC DNA]</scope>
    <source>
        <strain evidence="11">ATCC BAA-1111 / DSM 21527 / NCTC 11395 / H</strain>
    </source>
</reference>
<dbReference type="PATRIC" id="fig|869212.3.peg.1939"/>
<keyword evidence="2 7" id="KW-0963">Cytoplasm</keyword>
<accession>I4B5M6</accession>
<evidence type="ECO:0000256" key="1">
    <source>
        <dbReference type="ARBA" id="ARBA00007039"/>
    </source>
</evidence>
<evidence type="ECO:0000313" key="11">
    <source>
        <dbReference type="Proteomes" id="UP000006048"/>
    </source>
</evidence>
<dbReference type="SUPFAM" id="SSF52096">
    <property type="entry name" value="ClpP/crotonase"/>
    <property type="match status" value="1"/>
</dbReference>
<dbReference type="OrthoDB" id="9802800at2"/>
<dbReference type="InterPro" id="IPR001907">
    <property type="entry name" value="ClpP"/>
</dbReference>
<evidence type="ECO:0000256" key="3">
    <source>
        <dbReference type="ARBA" id="ARBA00022670"/>
    </source>
</evidence>
<dbReference type="EMBL" id="CP002959">
    <property type="protein sequence ID" value="AFM12583.1"/>
    <property type="molecule type" value="Genomic_DNA"/>
</dbReference>
<dbReference type="InterPro" id="IPR029045">
    <property type="entry name" value="ClpP/crotonase-like_dom_sf"/>
</dbReference>
<dbReference type="PRINTS" id="PR00127">
    <property type="entry name" value="CLPPROTEASEP"/>
</dbReference>
<dbReference type="FunFam" id="3.90.226.10:FF:000001">
    <property type="entry name" value="ATP-dependent Clp protease proteolytic subunit"/>
    <property type="match status" value="1"/>
</dbReference>
<dbReference type="AlphaFoldDB" id="I4B5M6"/>
<dbReference type="Pfam" id="PF00574">
    <property type="entry name" value="CLP_protease"/>
    <property type="match status" value="1"/>
</dbReference>
<dbReference type="PROSITE" id="PS00382">
    <property type="entry name" value="CLP_PROTEASE_HIS"/>
    <property type="match status" value="1"/>
</dbReference>
<dbReference type="Gene3D" id="3.90.226.10">
    <property type="entry name" value="2-enoyl-CoA Hydratase, Chain A, domain 1"/>
    <property type="match status" value="1"/>
</dbReference>
<dbReference type="EC" id="3.4.21.92" evidence="7"/>
<keyword evidence="4 7" id="KW-0378">Hydrolase</keyword>
<dbReference type="HAMAP" id="MF_00444">
    <property type="entry name" value="ClpP"/>
    <property type="match status" value="1"/>
</dbReference>
<evidence type="ECO:0000256" key="2">
    <source>
        <dbReference type="ARBA" id="ARBA00022490"/>
    </source>
</evidence>
<comment type="caution">
    <text evidence="7">Lacks conserved residue(s) required for the propagation of feature annotation.</text>
</comment>
<comment type="similarity">
    <text evidence="1 7 9">Belongs to the peptidase S14 family.</text>
</comment>
<keyword evidence="5 7" id="KW-0720">Serine protease</keyword>
<dbReference type="InterPro" id="IPR023562">
    <property type="entry name" value="ClpP/TepA"/>
</dbReference>
<comment type="catalytic activity">
    <reaction evidence="6 7 8">
        <text>Hydrolysis of proteins to small peptides in the presence of ATP and magnesium. alpha-casein is the usual test substrate. In the absence of ATP, only oligopeptides shorter than five residues are hydrolyzed (such as succinyl-Leu-Tyr-|-NHMec, and Leu-Tyr-Leu-|-Tyr-Trp, in which cleavage of the -Tyr-|-Leu- and -Tyr-|-Trp bonds also occurs).</text>
        <dbReference type="EC" id="3.4.21.92"/>
    </reaction>
</comment>
<dbReference type="HOGENOM" id="CLU_058707_3_2_12"/>
<evidence type="ECO:0000256" key="7">
    <source>
        <dbReference type="HAMAP-Rule" id="MF_00444"/>
    </source>
</evidence>
<sequence length="203" mass="22610">MAYAPIVIEQTNRGERHYDIYSRLLKDRIIFLGFQLDDAYANVIIAQLLFLESEDPEKDIYLYINSPGGYVSAGLAIYDTIQLIRPEVRTVCTGQASNIAALILAAGAKGKRSALPHSRILLHQPMGGASGQASDIEIQAREVLRIRDTLNGLYQQHTGQTLEKIEQETERDLYMDAAEAVKWGLIDYVISARPENTSKEIAS</sequence>
<name>I4B5M6_TURPD</name>
<evidence type="ECO:0000256" key="8">
    <source>
        <dbReference type="PROSITE-ProRule" id="PRU10086"/>
    </source>
</evidence>
<evidence type="ECO:0000256" key="4">
    <source>
        <dbReference type="ARBA" id="ARBA00022801"/>
    </source>
</evidence>
<dbReference type="CDD" id="cd07017">
    <property type="entry name" value="S14_ClpP_2"/>
    <property type="match status" value="1"/>
</dbReference>
<evidence type="ECO:0000313" key="10">
    <source>
        <dbReference type="EMBL" id="AFM12583.1"/>
    </source>
</evidence>
<protein>
    <recommendedName>
        <fullName evidence="7 9">ATP-dependent Clp protease proteolytic subunit</fullName>
        <ecNumber evidence="7">3.4.21.92</ecNumber>
    </recommendedName>
    <alternativeName>
        <fullName evidence="7">Endopeptidase Clp</fullName>
    </alternativeName>
</protein>
<dbReference type="GO" id="GO:0051117">
    <property type="term" value="F:ATPase binding"/>
    <property type="evidence" value="ECO:0007669"/>
    <property type="project" value="TreeGrafter"/>
</dbReference>
<comment type="subunit">
    <text evidence="7">Fourteen ClpP subunits assemble into 2 heptameric rings which stack back to back to give a disk-like structure with a central cavity, resembling the structure of eukaryotic proteasomes.</text>
</comment>
<evidence type="ECO:0000256" key="6">
    <source>
        <dbReference type="ARBA" id="ARBA00034021"/>
    </source>
</evidence>
<evidence type="ECO:0000256" key="9">
    <source>
        <dbReference type="RuleBase" id="RU003567"/>
    </source>
</evidence>
<dbReference type="InterPro" id="IPR033135">
    <property type="entry name" value="ClpP_His_AS"/>
</dbReference>
<feature type="active site" evidence="7 8">
    <location>
        <position position="123"/>
    </location>
</feature>
<organism evidence="10 11">
    <name type="scientific">Turneriella parva (strain ATCC BAA-1111 / DSM 21527 / NCTC 11395 / H)</name>
    <name type="common">Leptospira parva</name>
    <dbReference type="NCBI Taxonomy" id="869212"/>
    <lineage>
        <taxon>Bacteria</taxon>
        <taxon>Pseudomonadati</taxon>
        <taxon>Spirochaetota</taxon>
        <taxon>Spirochaetia</taxon>
        <taxon>Leptospirales</taxon>
        <taxon>Leptospiraceae</taxon>
        <taxon>Turneriella</taxon>
    </lineage>
</organism>
<dbReference type="GO" id="GO:0006515">
    <property type="term" value="P:protein quality control for misfolded or incompletely synthesized proteins"/>
    <property type="evidence" value="ECO:0007669"/>
    <property type="project" value="TreeGrafter"/>
</dbReference>
<evidence type="ECO:0000256" key="5">
    <source>
        <dbReference type="ARBA" id="ARBA00022825"/>
    </source>
</evidence>
<dbReference type="KEGG" id="tpx:Turpa_1936"/>
<keyword evidence="11" id="KW-1185">Reference proteome</keyword>
<dbReference type="NCBIfam" id="NF001368">
    <property type="entry name" value="PRK00277.1"/>
    <property type="match status" value="1"/>
</dbReference>
<dbReference type="Proteomes" id="UP000006048">
    <property type="component" value="Chromosome"/>
</dbReference>
<dbReference type="GO" id="GO:0004176">
    <property type="term" value="F:ATP-dependent peptidase activity"/>
    <property type="evidence" value="ECO:0007669"/>
    <property type="project" value="InterPro"/>
</dbReference>
<comment type="function">
    <text evidence="7">Cleaves peptides in various proteins in a process that requires ATP hydrolysis. Has a chymotrypsin-like activity. Plays a major role in the degradation of misfolded proteins.</text>
</comment>
<dbReference type="PANTHER" id="PTHR10381:SF70">
    <property type="entry name" value="ATP-DEPENDENT CLP PROTEASE PROTEOLYTIC SUBUNIT"/>
    <property type="match status" value="1"/>
</dbReference>
<dbReference type="NCBIfam" id="NF009205">
    <property type="entry name" value="PRK12553.1"/>
    <property type="match status" value="1"/>
</dbReference>
<keyword evidence="3 7" id="KW-0645">Protease</keyword>
<dbReference type="STRING" id="869212.Turpa_1936"/>
<dbReference type="PANTHER" id="PTHR10381">
    <property type="entry name" value="ATP-DEPENDENT CLP PROTEASE PROTEOLYTIC SUBUNIT"/>
    <property type="match status" value="1"/>
</dbReference>
<dbReference type="GO" id="GO:0009368">
    <property type="term" value="C:endopeptidase Clp complex"/>
    <property type="evidence" value="ECO:0007669"/>
    <property type="project" value="TreeGrafter"/>
</dbReference>
<dbReference type="GO" id="GO:0004252">
    <property type="term" value="F:serine-type endopeptidase activity"/>
    <property type="evidence" value="ECO:0007669"/>
    <property type="project" value="UniProtKB-UniRule"/>
</dbReference>
<dbReference type="MEROPS" id="S14.001"/>